<feature type="compositionally biased region" description="Polar residues" evidence="2">
    <location>
        <begin position="480"/>
        <end position="492"/>
    </location>
</feature>
<gene>
    <name evidence="3" type="ORF">LY79DRAFT_513237</name>
</gene>
<feature type="region of interest" description="Disordered" evidence="2">
    <location>
        <begin position="473"/>
        <end position="498"/>
    </location>
</feature>
<reference evidence="3" key="1">
    <citation type="submission" date="2021-06" db="EMBL/GenBank/DDBJ databases">
        <title>Comparative genomics, transcriptomics and evolutionary studies reveal genomic signatures of adaptation to plant cell wall in hemibiotrophic fungi.</title>
        <authorList>
            <consortium name="DOE Joint Genome Institute"/>
            <person name="Baroncelli R."/>
            <person name="Diaz J.F."/>
            <person name="Benocci T."/>
            <person name="Peng M."/>
            <person name="Battaglia E."/>
            <person name="Haridas S."/>
            <person name="Andreopoulos W."/>
            <person name="Labutti K."/>
            <person name="Pangilinan J."/>
            <person name="Floch G.L."/>
            <person name="Makela M.R."/>
            <person name="Henrissat B."/>
            <person name="Grigoriev I.V."/>
            <person name="Crouch J.A."/>
            <person name="De Vries R.P."/>
            <person name="Sukno S.A."/>
            <person name="Thon M.R."/>
        </authorList>
    </citation>
    <scope>NUCLEOTIDE SEQUENCE</scope>
    <source>
        <strain evidence="3">CBS 125086</strain>
    </source>
</reference>
<proteinExistence type="predicted"/>
<evidence type="ECO:0000256" key="2">
    <source>
        <dbReference type="SAM" id="MobiDB-lite"/>
    </source>
</evidence>
<feature type="compositionally biased region" description="Low complexity" evidence="2">
    <location>
        <begin position="65"/>
        <end position="81"/>
    </location>
</feature>
<name>A0AAD8V758_9PEZI</name>
<evidence type="ECO:0000256" key="1">
    <source>
        <dbReference type="SAM" id="Coils"/>
    </source>
</evidence>
<feature type="compositionally biased region" description="Polar residues" evidence="2">
    <location>
        <begin position="329"/>
        <end position="348"/>
    </location>
</feature>
<keyword evidence="1" id="KW-0175">Coiled coil</keyword>
<feature type="region of interest" description="Disordered" evidence="2">
    <location>
        <begin position="64"/>
        <end position="85"/>
    </location>
</feature>
<sequence length="498" mass="55767">MAELFFKPLQAQRRGPEMTSVQPDEDSLAHLDVLPFRPRQRRAIPRIASLDALSASRISGSACPSIRSDISQSSSHRLSPSPVEPNETIWYRDQTQTEAPMSLDQMVDALHYIMMTKPVLDPVPREYNSYILHLLEGYWGVQEQLKKTKQALAEELETKQRSLEEFTKMSDEWQEKEADFRSEIKRMELVLAKIAPEGVGAVVMARSQSIVDRSAKSSKIFKAKIDKARSSPDRDMYGAFNPDSMETTRVPKVLENPHQTHRTLLSMQPKLDDNADVELSQELVKAQRKRQRVIKHARQNMSLNPVDIVRNLDTSSSDEDTTLKPLQRTPESSARPWTNQMSRQSSCIRRSEASYVSKFAISTPQEHDTLSQLPDNALGETPSLSPTEHGEAVTNIMAGGRSGRAHPHVITTVSDNQTEPSNRGSSRIHRHKRVFSFDPGDDDIPRQIRAGVGSANGQRSYMHMTKSATIDQDHVLGRTVPSSSNNPDTQGLTGRGGS</sequence>
<feature type="region of interest" description="Disordered" evidence="2">
    <location>
        <begin position="414"/>
        <end position="443"/>
    </location>
</feature>
<feature type="region of interest" description="Disordered" evidence="2">
    <location>
        <begin position="313"/>
        <end position="349"/>
    </location>
</feature>
<dbReference type="Proteomes" id="UP001230504">
    <property type="component" value="Unassembled WGS sequence"/>
</dbReference>
<evidence type="ECO:0000313" key="4">
    <source>
        <dbReference type="Proteomes" id="UP001230504"/>
    </source>
</evidence>
<feature type="coiled-coil region" evidence="1">
    <location>
        <begin position="142"/>
        <end position="176"/>
    </location>
</feature>
<dbReference type="AlphaFoldDB" id="A0AAD8V758"/>
<accession>A0AAD8V758</accession>
<protein>
    <submittedName>
        <fullName evidence="3">Uncharacterized protein</fullName>
    </submittedName>
</protein>
<dbReference type="EMBL" id="JAHLJV010000022">
    <property type="protein sequence ID" value="KAK1594065.1"/>
    <property type="molecule type" value="Genomic_DNA"/>
</dbReference>
<evidence type="ECO:0000313" key="3">
    <source>
        <dbReference type="EMBL" id="KAK1594065.1"/>
    </source>
</evidence>
<comment type="caution">
    <text evidence="3">The sequence shown here is derived from an EMBL/GenBank/DDBJ whole genome shotgun (WGS) entry which is preliminary data.</text>
</comment>
<dbReference type="RefSeq" id="XP_060415312.1">
    <property type="nucleotide sequence ID" value="XM_060554464.1"/>
</dbReference>
<organism evidence="3 4">
    <name type="scientific">Colletotrichum navitas</name>
    <dbReference type="NCBI Taxonomy" id="681940"/>
    <lineage>
        <taxon>Eukaryota</taxon>
        <taxon>Fungi</taxon>
        <taxon>Dikarya</taxon>
        <taxon>Ascomycota</taxon>
        <taxon>Pezizomycotina</taxon>
        <taxon>Sordariomycetes</taxon>
        <taxon>Hypocreomycetidae</taxon>
        <taxon>Glomerellales</taxon>
        <taxon>Glomerellaceae</taxon>
        <taxon>Colletotrichum</taxon>
        <taxon>Colletotrichum graminicola species complex</taxon>
    </lineage>
</organism>
<feature type="compositionally biased region" description="Polar residues" evidence="2">
    <location>
        <begin position="414"/>
        <end position="425"/>
    </location>
</feature>
<keyword evidence="4" id="KW-1185">Reference proteome</keyword>
<dbReference type="GeneID" id="85438704"/>